<dbReference type="Proteomes" id="UP001056778">
    <property type="component" value="Chromosome 3"/>
</dbReference>
<name>A0ACB9TEB1_HOLOL</name>
<accession>A0ACB9TEB1</accession>
<evidence type="ECO:0000313" key="2">
    <source>
        <dbReference type="Proteomes" id="UP001056778"/>
    </source>
</evidence>
<evidence type="ECO:0000313" key="1">
    <source>
        <dbReference type="EMBL" id="KAI4465172.1"/>
    </source>
</evidence>
<gene>
    <name evidence="1" type="ORF">MML48_3g00010704</name>
</gene>
<sequence length="309" mass="34086">MYKLFNLQKLCWTNHLLHKSTASLGSIILGIETSCDDTGCAIVNDNGTVLGEALHSQHQVHLNHGGIIPPIAQTLHRQYIENIVETALFNANITVNDVDAIATTVKPGCKANEIEEYSRVSQVSGGQAIELAAAKSTDPLKYKFTIPLTQYRDLTYVLDVAPDDVIPNVHDLSAGFLLVIARHLCHRVQRGMVFAERRGLITKDRKTLVVSGGAACNNFIAKALRAVCEELGYEFARPPPKLCTDNGVMIAWNGIEKWNTNIDIRYDYDSIATEKISPLGTNIVNDVVKENISCKWVKLNKLNDASAFK</sequence>
<dbReference type="EMBL" id="CM043017">
    <property type="protein sequence ID" value="KAI4465172.1"/>
    <property type="molecule type" value="Genomic_DNA"/>
</dbReference>
<proteinExistence type="predicted"/>
<reference evidence="1" key="1">
    <citation type="submission" date="2022-04" db="EMBL/GenBank/DDBJ databases">
        <title>Chromosome-scale genome assembly of Holotrichia oblita Faldermann.</title>
        <authorList>
            <person name="Rongchong L."/>
        </authorList>
    </citation>
    <scope>NUCLEOTIDE SEQUENCE</scope>
    <source>
        <strain evidence="1">81SQS9</strain>
    </source>
</reference>
<comment type="caution">
    <text evidence="1">The sequence shown here is derived from an EMBL/GenBank/DDBJ whole genome shotgun (WGS) entry which is preliminary data.</text>
</comment>
<protein>
    <submittedName>
        <fullName evidence="1">Trna n6-adenosine threonylcarbamoyltransferase</fullName>
    </submittedName>
</protein>
<keyword evidence="2" id="KW-1185">Reference proteome</keyword>
<organism evidence="1 2">
    <name type="scientific">Holotrichia oblita</name>
    <name type="common">Chafer beetle</name>
    <dbReference type="NCBI Taxonomy" id="644536"/>
    <lineage>
        <taxon>Eukaryota</taxon>
        <taxon>Metazoa</taxon>
        <taxon>Ecdysozoa</taxon>
        <taxon>Arthropoda</taxon>
        <taxon>Hexapoda</taxon>
        <taxon>Insecta</taxon>
        <taxon>Pterygota</taxon>
        <taxon>Neoptera</taxon>
        <taxon>Endopterygota</taxon>
        <taxon>Coleoptera</taxon>
        <taxon>Polyphaga</taxon>
        <taxon>Scarabaeiformia</taxon>
        <taxon>Scarabaeidae</taxon>
        <taxon>Melolonthinae</taxon>
        <taxon>Holotrichia</taxon>
    </lineage>
</organism>